<keyword evidence="8" id="KW-0735">Signal-anchor</keyword>
<feature type="transmembrane region" description="Helical" evidence="15">
    <location>
        <begin position="24"/>
        <end position="45"/>
    </location>
</feature>
<evidence type="ECO:0000256" key="13">
    <source>
        <dbReference type="ARBA" id="ARBA00072929"/>
    </source>
</evidence>
<keyword evidence="4" id="KW-0645">Protease</keyword>
<keyword evidence="5 15" id="KW-0812">Transmembrane</keyword>
<dbReference type="OrthoDB" id="16520at2759"/>
<sequence length="897" mass="101471">MDDNFYEDDDLVVSSQPDRNWKGIIIAVLVIASVCSLIVTSVYLLTPPEEGPRVKGRRLELQDIFSHEFQPYHLNGSWIGDEWIYRDASGGISLMDIKNANLSIRVLVSNFTFRRFNAVSFSLSRDPLRFVLFTHDILKTHRFSFIAKYTLFEIATGETQEVSIEHSPSSEEYTFQLVKWAPTGNGLVLVHNGDIYYKANPKDKKSNRITYSGQPGVIFNGIPDWLYEEEIFGSNSALWFSSDGQSLLYLTFNDSLVGEHHILEYGTVDEPYLYPRIKSLRYPKPGTNNPTVKASIVDLRFPTRTREIIPPDGMSELEHYITAAGWIRSTDVIIVWTSRAYNLSLISICSTKSGRCEEVYRITAEKRGWVETVQLPIFTKNVNSKNFIAIAPIRDGENGFFDHLIFVDTLNQRSHPVTFGNFDVVKINAWDEENKLVYYTATPSTHPGQRRLFRVKMEQPYTEHVPSCLLCQELNDSISTPARNGRTTKSPKVIKGKDELAPPPKKTGQKQQQDGRISPKPTPPPKGKVGGSDTSTVVTNNRSCSFVTNMKFNVDKTFLVLECSGPQIPFVALYSTFGDENSTTLSTEKIIGPHLRLISILQSNEALIQRSNTVAYPQSRVFSVHLMAGHTVQVKLLLPPGLREEEITKYPLVLNVYGGPGTQLAIERWNIDFATYLASKKNYIVAQVDSRGSGGRGWDFQHQVYYRLGELEVTDQIEVIRHLRDSLHFVDQKRVGIWGWSYGAYLTAMIMTSKESNDLFQCGASIAPVSNWKLYDSAYTERYMGKPNVSDNYKGYADSDVTKNVEPLASKMFFLAHGTADDNVHIQHSMLLAKALIEKKILFRQQVYADEGHSLNGAKYHVHKSMESFFEDCFKKQNLPNAGIGLNKGGKFDEYDE</sequence>
<dbReference type="InterPro" id="IPR001375">
    <property type="entry name" value="Peptidase_S9_cat"/>
</dbReference>
<evidence type="ECO:0000256" key="8">
    <source>
        <dbReference type="ARBA" id="ARBA00022968"/>
    </source>
</evidence>
<comment type="similarity">
    <text evidence="2">Belongs to the peptidase S9B family. DPPIV subfamily.</text>
</comment>
<dbReference type="AlphaFoldDB" id="A0A226F1G1"/>
<reference evidence="18 19" key="1">
    <citation type="submission" date="2015-12" db="EMBL/GenBank/DDBJ databases">
        <title>The genome of Folsomia candida.</title>
        <authorList>
            <person name="Faddeeva A."/>
            <person name="Derks M.F."/>
            <person name="Anvar Y."/>
            <person name="Smit S."/>
            <person name="Van Straalen N."/>
            <person name="Roelofs D."/>
        </authorList>
    </citation>
    <scope>NUCLEOTIDE SEQUENCE [LARGE SCALE GENOMIC DNA]</scope>
    <source>
        <strain evidence="18 19">VU population</strain>
        <tissue evidence="18">Whole body</tissue>
    </source>
</reference>
<dbReference type="Proteomes" id="UP000198287">
    <property type="component" value="Unassembled WGS sequence"/>
</dbReference>
<evidence type="ECO:0000256" key="6">
    <source>
        <dbReference type="ARBA" id="ARBA00022801"/>
    </source>
</evidence>
<evidence type="ECO:0000256" key="10">
    <source>
        <dbReference type="ARBA" id="ARBA00023136"/>
    </source>
</evidence>
<evidence type="ECO:0000256" key="14">
    <source>
        <dbReference type="SAM" id="MobiDB-lite"/>
    </source>
</evidence>
<keyword evidence="6" id="KW-0378">Hydrolase</keyword>
<dbReference type="GO" id="GO:0008239">
    <property type="term" value="F:dipeptidyl-peptidase activity"/>
    <property type="evidence" value="ECO:0007669"/>
    <property type="project" value="TreeGrafter"/>
</dbReference>
<keyword evidence="3" id="KW-0031">Aminopeptidase</keyword>
<feature type="domain" description="Dipeptidylpeptidase IV N-terminal" evidence="17">
    <location>
        <begin position="128"/>
        <end position="475"/>
    </location>
</feature>
<evidence type="ECO:0000259" key="17">
    <source>
        <dbReference type="Pfam" id="PF00930"/>
    </source>
</evidence>
<keyword evidence="11" id="KW-0325">Glycoprotein</keyword>
<dbReference type="FunFam" id="3.40.50.1820:FF:000003">
    <property type="entry name" value="Dipeptidyl peptidase 4"/>
    <property type="match status" value="1"/>
</dbReference>
<name>A0A226F1G1_FOLCA</name>
<gene>
    <name evidence="18" type="ORF">Fcan01_03394</name>
</gene>
<feature type="region of interest" description="Disordered" evidence="14">
    <location>
        <begin position="479"/>
        <end position="536"/>
    </location>
</feature>
<feature type="domain" description="Peptidase S9 prolyl oligopeptidase catalytic" evidence="16">
    <location>
        <begin position="669"/>
        <end position="876"/>
    </location>
</feature>
<evidence type="ECO:0000256" key="7">
    <source>
        <dbReference type="ARBA" id="ARBA00022825"/>
    </source>
</evidence>
<evidence type="ECO:0000256" key="12">
    <source>
        <dbReference type="ARBA" id="ARBA00037847"/>
    </source>
</evidence>
<dbReference type="SUPFAM" id="SSF82171">
    <property type="entry name" value="DPP6 N-terminal domain-like"/>
    <property type="match status" value="1"/>
</dbReference>
<evidence type="ECO:0000256" key="11">
    <source>
        <dbReference type="ARBA" id="ARBA00023180"/>
    </source>
</evidence>
<dbReference type="GO" id="GO:0012505">
    <property type="term" value="C:endomembrane system"/>
    <property type="evidence" value="ECO:0007669"/>
    <property type="project" value="UniProtKB-SubCell"/>
</dbReference>
<keyword evidence="19" id="KW-1185">Reference proteome</keyword>
<keyword evidence="10 15" id="KW-0472">Membrane</keyword>
<dbReference type="PANTHER" id="PTHR11731">
    <property type="entry name" value="PROTEASE FAMILY S9B,C DIPEPTIDYL-PEPTIDASE IV-RELATED"/>
    <property type="match status" value="1"/>
</dbReference>
<evidence type="ECO:0000256" key="3">
    <source>
        <dbReference type="ARBA" id="ARBA00022438"/>
    </source>
</evidence>
<evidence type="ECO:0000313" key="19">
    <source>
        <dbReference type="Proteomes" id="UP000198287"/>
    </source>
</evidence>
<dbReference type="InterPro" id="IPR029058">
    <property type="entry name" value="AB_hydrolase_fold"/>
</dbReference>
<evidence type="ECO:0000259" key="16">
    <source>
        <dbReference type="Pfam" id="PF00326"/>
    </source>
</evidence>
<dbReference type="InterPro" id="IPR002469">
    <property type="entry name" value="Peptidase_S9B_N"/>
</dbReference>
<protein>
    <recommendedName>
        <fullName evidence="13">Venom dipeptidyl peptidase 4</fullName>
    </recommendedName>
</protein>
<dbReference type="SUPFAM" id="SSF53474">
    <property type="entry name" value="alpha/beta-Hydrolases"/>
    <property type="match status" value="1"/>
</dbReference>
<evidence type="ECO:0000256" key="4">
    <source>
        <dbReference type="ARBA" id="ARBA00022670"/>
    </source>
</evidence>
<feature type="compositionally biased region" description="Polar residues" evidence="14">
    <location>
        <begin position="479"/>
        <end position="490"/>
    </location>
</feature>
<evidence type="ECO:0000256" key="2">
    <source>
        <dbReference type="ARBA" id="ARBA00010036"/>
    </source>
</evidence>
<evidence type="ECO:0000256" key="15">
    <source>
        <dbReference type="SAM" id="Phobius"/>
    </source>
</evidence>
<evidence type="ECO:0000256" key="5">
    <source>
        <dbReference type="ARBA" id="ARBA00022692"/>
    </source>
</evidence>
<keyword evidence="7" id="KW-0720">Serine protease</keyword>
<comment type="subcellular location">
    <subcellularLocation>
        <location evidence="12">Endomembrane system</location>
        <topology evidence="12">Single-pass membrane protein</topology>
    </subcellularLocation>
    <subcellularLocation>
        <location evidence="1">Membrane</location>
        <topology evidence="1">Single-pass type II membrane protein</topology>
    </subcellularLocation>
</comment>
<dbReference type="Pfam" id="PF00326">
    <property type="entry name" value="Peptidase_S9"/>
    <property type="match status" value="1"/>
</dbReference>
<dbReference type="OMA" id="YTSTEHH"/>
<evidence type="ECO:0000256" key="1">
    <source>
        <dbReference type="ARBA" id="ARBA00004606"/>
    </source>
</evidence>
<accession>A0A226F1G1</accession>
<evidence type="ECO:0000256" key="9">
    <source>
        <dbReference type="ARBA" id="ARBA00022989"/>
    </source>
</evidence>
<dbReference type="Gene3D" id="3.40.50.1820">
    <property type="entry name" value="alpha/beta hydrolase"/>
    <property type="match status" value="1"/>
</dbReference>
<dbReference type="GO" id="GO:0006508">
    <property type="term" value="P:proteolysis"/>
    <property type="evidence" value="ECO:0007669"/>
    <property type="project" value="UniProtKB-KW"/>
</dbReference>
<dbReference type="GO" id="GO:0008236">
    <property type="term" value="F:serine-type peptidase activity"/>
    <property type="evidence" value="ECO:0007669"/>
    <property type="project" value="UniProtKB-KW"/>
</dbReference>
<proteinExistence type="inferred from homology"/>
<evidence type="ECO:0000313" key="18">
    <source>
        <dbReference type="EMBL" id="OXA63602.1"/>
    </source>
</evidence>
<dbReference type="EMBL" id="LNIX01000001">
    <property type="protein sequence ID" value="OXA63602.1"/>
    <property type="molecule type" value="Genomic_DNA"/>
</dbReference>
<dbReference type="GO" id="GO:0004177">
    <property type="term" value="F:aminopeptidase activity"/>
    <property type="evidence" value="ECO:0007669"/>
    <property type="project" value="UniProtKB-KW"/>
</dbReference>
<keyword evidence="9 15" id="KW-1133">Transmembrane helix</keyword>
<dbReference type="GO" id="GO:0005886">
    <property type="term" value="C:plasma membrane"/>
    <property type="evidence" value="ECO:0007669"/>
    <property type="project" value="TreeGrafter"/>
</dbReference>
<dbReference type="PANTHER" id="PTHR11731:SF200">
    <property type="entry name" value="DIPEPTIDYL PEPTIDASE 10, ISOFORM B"/>
    <property type="match status" value="1"/>
</dbReference>
<comment type="caution">
    <text evidence="18">The sequence shown here is derived from an EMBL/GenBank/DDBJ whole genome shotgun (WGS) entry which is preliminary data.</text>
</comment>
<dbReference type="InterPro" id="IPR050278">
    <property type="entry name" value="Serine_Prot_S9B/DPPIV"/>
</dbReference>
<organism evidence="18 19">
    <name type="scientific">Folsomia candida</name>
    <name type="common">Springtail</name>
    <dbReference type="NCBI Taxonomy" id="158441"/>
    <lineage>
        <taxon>Eukaryota</taxon>
        <taxon>Metazoa</taxon>
        <taxon>Ecdysozoa</taxon>
        <taxon>Arthropoda</taxon>
        <taxon>Hexapoda</taxon>
        <taxon>Collembola</taxon>
        <taxon>Entomobryomorpha</taxon>
        <taxon>Isotomoidea</taxon>
        <taxon>Isotomidae</taxon>
        <taxon>Proisotominae</taxon>
        <taxon>Folsomia</taxon>
    </lineage>
</organism>
<dbReference type="Pfam" id="PF00930">
    <property type="entry name" value="DPPIV_N"/>
    <property type="match status" value="1"/>
</dbReference>
<dbReference type="Gene3D" id="2.140.10.30">
    <property type="entry name" value="Dipeptidylpeptidase IV, N-terminal domain"/>
    <property type="match status" value="1"/>
</dbReference>